<dbReference type="PANTHER" id="PTHR31493:SF1">
    <property type="entry name" value="PROTEIN C19ORF12"/>
    <property type="match status" value="1"/>
</dbReference>
<evidence type="ECO:0000313" key="2">
    <source>
        <dbReference type="Proteomes" id="UP000694846"/>
    </source>
</evidence>
<organism evidence="2 3">
    <name type="scientific">Sipha flava</name>
    <name type="common">yellow sugarcane aphid</name>
    <dbReference type="NCBI Taxonomy" id="143950"/>
    <lineage>
        <taxon>Eukaryota</taxon>
        <taxon>Metazoa</taxon>
        <taxon>Ecdysozoa</taxon>
        <taxon>Arthropoda</taxon>
        <taxon>Hexapoda</taxon>
        <taxon>Insecta</taxon>
        <taxon>Pterygota</taxon>
        <taxon>Neoptera</taxon>
        <taxon>Paraneoptera</taxon>
        <taxon>Hemiptera</taxon>
        <taxon>Sternorrhyncha</taxon>
        <taxon>Aphidomorpha</taxon>
        <taxon>Aphidoidea</taxon>
        <taxon>Aphididae</taxon>
        <taxon>Sipha</taxon>
    </lineage>
</organism>
<sequence>MTSTVSRQQIVKVFEVVSEIFQEENIKICVKESLKGGLITGISTLVGGLVGGRTGLLAGSVLGTIATLQMTSNYKSLIQVINELNYDVQKKMFDALQNIATNIDITDVIKFGMLLTTNQSMKQAIIFEIINFVRNELSMEIVRS</sequence>
<dbReference type="Proteomes" id="UP000694846">
    <property type="component" value="Unplaced"/>
</dbReference>
<name>A0A8B8GDU8_9HEMI</name>
<comment type="similarity">
    <text evidence="1">Belongs to the C19orf12 family.</text>
</comment>
<evidence type="ECO:0000313" key="3">
    <source>
        <dbReference type="RefSeq" id="XP_025421404.1"/>
    </source>
</evidence>
<evidence type="ECO:0000256" key="1">
    <source>
        <dbReference type="ARBA" id="ARBA00029457"/>
    </source>
</evidence>
<dbReference type="RefSeq" id="XP_025421404.1">
    <property type="nucleotide sequence ID" value="XM_025565619.1"/>
</dbReference>
<dbReference type="OrthoDB" id="5976774at2759"/>
<proteinExistence type="inferred from homology"/>
<protein>
    <submittedName>
        <fullName evidence="3">Protein C19orf12 homolog</fullName>
    </submittedName>
</protein>
<dbReference type="AlphaFoldDB" id="A0A8B8GDU8"/>
<dbReference type="PANTHER" id="PTHR31493">
    <property type="entry name" value="NAZO FAMILY MEMBER"/>
    <property type="match status" value="1"/>
</dbReference>
<keyword evidence="2" id="KW-1185">Reference proteome</keyword>
<reference evidence="3" key="1">
    <citation type="submission" date="2025-08" db="UniProtKB">
        <authorList>
            <consortium name="RefSeq"/>
        </authorList>
    </citation>
    <scope>IDENTIFICATION</scope>
    <source>
        <tissue evidence="3">Whole body</tissue>
    </source>
</reference>
<accession>A0A8B8GDU8</accession>
<dbReference type="Pfam" id="PF20721">
    <property type="entry name" value="C19orf12"/>
    <property type="match status" value="1"/>
</dbReference>
<dbReference type="InterPro" id="IPR033369">
    <property type="entry name" value="C19orf12"/>
</dbReference>
<dbReference type="GeneID" id="112691379"/>
<gene>
    <name evidence="3" type="primary">LOC112691379</name>
</gene>